<dbReference type="Proteomes" id="UP000600774">
    <property type="component" value="Unassembled WGS sequence"/>
</dbReference>
<dbReference type="EMBL" id="DUJU01000165">
    <property type="protein sequence ID" value="HIH95214.1"/>
    <property type="molecule type" value="Genomic_DNA"/>
</dbReference>
<comment type="caution">
    <text evidence="2">The sequence shown here is derived from an EMBL/GenBank/DDBJ whole genome shotgun (WGS) entry which is preliminary data.</text>
</comment>
<dbReference type="InterPro" id="IPR055979">
    <property type="entry name" value="DUF7557"/>
</dbReference>
<dbReference type="AlphaFoldDB" id="A0A832SJ05"/>
<protein>
    <submittedName>
        <fullName evidence="2">Uncharacterized protein</fullName>
    </submittedName>
</protein>
<keyword evidence="1" id="KW-0175">Coiled coil</keyword>
<proteinExistence type="predicted"/>
<evidence type="ECO:0000313" key="3">
    <source>
        <dbReference type="Proteomes" id="UP000600774"/>
    </source>
</evidence>
<dbReference type="GeneID" id="1471940"/>
<feature type="coiled-coil region" evidence="1">
    <location>
        <begin position="25"/>
        <end position="59"/>
    </location>
</feature>
<dbReference type="RefSeq" id="WP_011020107.1">
    <property type="nucleotide sequence ID" value="NZ_DUJU01000165.1"/>
</dbReference>
<dbReference type="OMA" id="IYKRETY"/>
<evidence type="ECO:0000256" key="1">
    <source>
        <dbReference type="SAM" id="Coils"/>
    </source>
</evidence>
<accession>A0A832SJ05</accession>
<gene>
    <name evidence="2" type="ORF">HA338_14730</name>
</gene>
<evidence type="ECO:0000313" key="2">
    <source>
        <dbReference type="EMBL" id="HIH95214.1"/>
    </source>
</evidence>
<name>A0A832SJ05_9EURY</name>
<reference evidence="2" key="1">
    <citation type="journal article" date="2020" name="bioRxiv">
        <title>A rank-normalized archaeal taxonomy based on genome phylogeny resolves widespread incomplete and uneven classifications.</title>
        <authorList>
            <person name="Rinke C."/>
            <person name="Chuvochina M."/>
            <person name="Mussig A.J."/>
            <person name="Chaumeil P.-A."/>
            <person name="Waite D.W."/>
            <person name="Whitman W.B."/>
            <person name="Parks D.H."/>
            <person name="Hugenholtz P."/>
        </authorList>
    </citation>
    <scope>NUCLEOTIDE SEQUENCE</scope>
    <source>
        <strain evidence="2">UBA8876</strain>
    </source>
</reference>
<organism evidence="2 3">
    <name type="scientific">Methanosarcina acetivorans</name>
    <dbReference type="NCBI Taxonomy" id="2214"/>
    <lineage>
        <taxon>Archaea</taxon>
        <taxon>Methanobacteriati</taxon>
        <taxon>Methanobacteriota</taxon>
        <taxon>Stenosarchaea group</taxon>
        <taxon>Methanomicrobia</taxon>
        <taxon>Methanosarcinales</taxon>
        <taxon>Methanosarcinaceae</taxon>
        <taxon>Methanosarcina</taxon>
    </lineage>
</organism>
<dbReference type="Pfam" id="PF24434">
    <property type="entry name" value="DUF7557"/>
    <property type="match status" value="1"/>
</dbReference>
<sequence length="74" mass="8917">MAETTTIQIKQSTKEALERMKIYKRETYNDVLERLIEDVQELNEETEKEIELARKAVEKDRYITHEKLKEELGF</sequence>